<dbReference type="CDD" id="cd06225">
    <property type="entry name" value="HAMP"/>
    <property type="match status" value="1"/>
</dbReference>
<keyword evidence="5" id="KW-1003">Cell membrane</keyword>
<comment type="catalytic activity">
    <reaction evidence="1">
        <text>ATP + protein L-histidine = ADP + protein N-phospho-L-histidine.</text>
        <dbReference type="EC" id="2.7.13.3"/>
    </reaction>
</comment>
<evidence type="ECO:0000256" key="12">
    <source>
        <dbReference type="ARBA" id="ARBA00022989"/>
    </source>
</evidence>
<dbReference type="SMART" id="SM00304">
    <property type="entry name" value="HAMP"/>
    <property type="match status" value="1"/>
</dbReference>
<dbReference type="InterPro" id="IPR041610">
    <property type="entry name" value="ArlS_N"/>
</dbReference>
<evidence type="ECO:0000256" key="10">
    <source>
        <dbReference type="ARBA" id="ARBA00022777"/>
    </source>
</evidence>
<dbReference type="Gene3D" id="6.10.340.10">
    <property type="match status" value="1"/>
</dbReference>
<name>A0A926NAN9_9BACI</name>
<evidence type="ECO:0000256" key="11">
    <source>
        <dbReference type="ARBA" id="ARBA00022840"/>
    </source>
</evidence>
<dbReference type="SMART" id="SM00387">
    <property type="entry name" value="HATPase_c"/>
    <property type="match status" value="1"/>
</dbReference>
<dbReference type="EC" id="2.7.13.3" evidence="3"/>
<proteinExistence type="predicted"/>
<accession>A0A926NAN9</accession>
<evidence type="ECO:0000256" key="5">
    <source>
        <dbReference type="ARBA" id="ARBA00022475"/>
    </source>
</evidence>
<comment type="caution">
    <text evidence="18">The sequence shown here is derived from an EMBL/GenBank/DDBJ whole genome shotgun (WGS) entry which is preliminary data.</text>
</comment>
<comment type="subcellular location">
    <subcellularLocation>
        <location evidence="2">Cell membrane</location>
        <topology evidence="2">Multi-pass membrane protein</topology>
    </subcellularLocation>
</comment>
<keyword evidence="6" id="KW-0597">Phosphoprotein</keyword>
<evidence type="ECO:0000256" key="8">
    <source>
        <dbReference type="ARBA" id="ARBA00022692"/>
    </source>
</evidence>
<dbReference type="Pfam" id="PF02518">
    <property type="entry name" value="HATPase_c"/>
    <property type="match status" value="1"/>
</dbReference>
<dbReference type="Proteomes" id="UP000626844">
    <property type="component" value="Unassembled WGS sequence"/>
</dbReference>
<dbReference type="InterPro" id="IPR036097">
    <property type="entry name" value="HisK_dim/P_sf"/>
</dbReference>
<evidence type="ECO:0000256" key="7">
    <source>
        <dbReference type="ARBA" id="ARBA00022679"/>
    </source>
</evidence>
<dbReference type="InterPro" id="IPR005467">
    <property type="entry name" value="His_kinase_dom"/>
</dbReference>
<dbReference type="Gene3D" id="1.10.287.130">
    <property type="match status" value="1"/>
</dbReference>
<evidence type="ECO:0000259" key="17">
    <source>
        <dbReference type="PROSITE" id="PS50885"/>
    </source>
</evidence>
<dbReference type="SUPFAM" id="SSF55874">
    <property type="entry name" value="ATPase domain of HSP90 chaperone/DNA topoisomerase II/histidine kinase"/>
    <property type="match status" value="1"/>
</dbReference>
<dbReference type="Pfam" id="PF00512">
    <property type="entry name" value="HisKA"/>
    <property type="match status" value="1"/>
</dbReference>
<dbReference type="PROSITE" id="PS50109">
    <property type="entry name" value="HIS_KIN"/>
    <property type="match status" value="1"/>
</dbReference>
<keyword evidence="7" id="KW-0808">Transferase</keyword>
<evidence type="ECO:0000313" key="18">
    <source>
        <dbReference type="EMBL" id="MBD1379889.1"/>
    </source>
</evidence>
<evidence type="ECO:0000256" key="14">
    <source>
        <dbReference type="ARBA" id="ARBA00023136"/>
    </source>
</evidence>
<dbReference type="GO" id="GO:0000155">
    <property type="term" value="F:phosphorelay sensor kinase activity"/>
    <property type="evidence" value="ECO:0007669"/>
    <property type="project" value="InterPro"/>
</dbReference>
<evidence type="ECO:0000256" key="4">
    <source>
        <dbReference type="ARBA" id="ARBA00015735"/>
    </source>
</evidence>
<dbReference type="GO" id="GO:0005524">
    <property type="term" value="F:ATP binding"/>
    <property type="evidence" value="ECO:0007669"/>
    <property type="project" value="UniProtKB-KW"/>
</dbReference>
<evidence type="ECO:0000256" key="9">
    <source>
        <dbReference type="ARBA" id="ARBA00022741"/>
    </source>
</evidence>
<sequence>MNIRNKIHLFLTVSVLLISLAINTSIYFLFYTLTTNDKLNHVRLQAEHIAGALKPVTNDMNITEILNSRLPLNGMIRVVNEDSHSIMTITKESEFTEFKPTFKNSQTAELKSVNGIQYAVSSFPIIWHDGNIMMLEVTASMASAYESLKILKLVLTFASLIVLIPSFLAGRMLGNIILKPINSMIETMEEIQRKSIFKKLELKTQSKDELYKLGSTFNKMMDILAKNFEKQQQFVSDASHELKTPLTVIESNASMLKRWGMKDQALLEESVEAIYSEAVRMHEMTKQMLMLANHDAEWNLDIKKVDFVSLSKETSKLMKNAYGQHISVHTLYDRVIANADKQKMKQLLFILLDNALKYSMSPIELYVGYEKDHVFFTVKDHGIGIPKEDIAHIFDRFYRVDKARNRETGGIGLGLSIAKQIVDSHGGNINVVSKEGEGTSFTVTLPNN</sequence>
<evidence type="ECO:0000256" key="13">
    <source>
        <dbReference type="ARBA" id="ARBA00023012"/>
    </source>
</evidence>
<keyword evidence="8 15" id="KW-0812">Transmembrane</keyword>
<keyword evidence="14 15" id="KW-0472">Membrane</keyword>
<evidence type="ECO:0000256" key="2">
    <source>
        <dbReference type="ARBA" id="ARBA00004651"/>
    </source>
</evidence>
<dbReference type="InterPro" id="IPR003661">
    <property type="entry name" value="HisK_dim/P_dom"/>
</dbReference>
<feature type="transmembrane region" description="Helical" evidence="15">
    <location>
        <begin position="7"/>
        <end position="30"/>
    </location>
</feature>
<keyword evidence="10 18" id="KW-0418">Kinase</keyword>
<dbReference type="InterPro" id="IPR036890">
    <property type="entry name" value="HATPase_C_sf"/>
</dbReference>
<dbReference type="FunFam" id="3.30.565.10:FF:000006">
    <property type="entry name" value="Sensor histidine kinase WalK"/>
    <property type="match status" value="1"/>
</dbReference>
<dbReference type="InterPro" id="IPR003660">
    <property type="entry name" value="HAMP_dom"/>
</dbReference>
<gene>
    <name evidence="18" type="ORF">IC621_06585</name>
</gene>
<dbReference type="Pfam" id="PF00672">
    <property type="entry name" value="HAMP"/>
    <property type="match status" value="1"/>
</dbReference>
<dbReference type="CDD" id="cd00075">
    <property type="entry name" value="HATPase"/>
    <property type="match status" value="1"/>
</dbReference>
<feature type="domain" description="Histidine kinase" evidence="16">
    <location>
        <begin position="237"/>
        <end position="448"/>
    </location>
</feature>
<dbReference type="EMBL" id="JACXAI010000006">
    <property type="protein sequence ID" value="MBD1379889.1"/>
    <property type="molecule type" value="Genomic_DNA"/>
</dbReference>
<dbReference type="Gene3D" id="3.30.565.10">
    <property type="entry name" value="Histidine kinase-like ATPase, C-terminal domain"/>
    <property type="match status" value="1"/>
</dbReference>
<keyword evidence="12 15" id="KW-1133">Transmembrane helix</keyword>
<keyword evidence="11" id="KW-0067">ATP-binding</keyword>
<evidence type="ECO:0000313" key="19">
    <source>
        <dbReference type="Proteomes" id="UP000626844"/>
    </source>
</evidence>
<evidence type="ECO:0000259" key="16">
    <source>
        <dbReference type="PROSITE" id="PS50109"/>
    </source>
</evidence>
<dbReference type="SUPFAM" id="SSF47384">
    <property type="entry name" value="Homodimeric domain of signal transducing histidine kinase"/>
    <property type="match status" value="1"/>
</dbReference>
<dbReference type="InterPro" id="IPR004358">
    <property type="entry name" value="Sig_transdc_His_kin-like_C"/>
</dbReference>
<dbReference type="SMART" id="SM00388">
    <property type="entry name" value="HisKA"/>
    <property type="match status" value="1"/>
</dbReference>
<evidence type="ECO:0000256" key="6">
    <source>
        <dbReference type="ARBA" id="ARBA00022553"/>
    </source>
</evidence>
<keyword evidence="9" id="KW-0547">Nucleotide-binding</keyword>
<dbReference type="InterPro" id="IPR050398">
    <property type="entry name" value="HssS/ArlS-like"/>
</dbReference>
<protein>
    <recommendedName>
        <fullName evidence="4">Signal transduction histidine-protein kinase ArlS</fullName>
        <ecNumber evidence="3">2.7.13.3</ecNumber>
    </recommendedName>
</protein>
<dbReference type="FunFam" id="1.10.287.130:FF:000001">
    <property type="entry name" value="Two-component sensor histidine kinase"/>
    <property type="match status" value="1"/>
</dbReference>
<organism evidence="18 19">
    <name type="scientific">Metabacillus arenae</name>
    <dbReference type="NCBI Taxonomy" id="2771434"/>
    <lineage>
        <taxon>Bacteria</taxon>
        <taxon>Bacillati</taxon>
        <taxon>Bacillota</taxon>
        <taxon>Bacilli</taxon>
        <taxon>Bacillales</taxon>
        <taxon>Bacillaceae</taxon>
        <taxon>Metabacillus</taxon>
    </lineage>
</organism>
<dbReference type="Pfam" id="PF18719">
    <property type="entry name" value="ArlS_N"/>
    <property type="match status" value="1"/>
</dbReference>
<evidence type="ECO:0000256" key="3">
    <source>
        <dbReference type="ARBA" id="ARBA00012438"/>
    </source>
</evidence>
<dbReference type="PROSITE" id="PS50885">
    <property type="entry name" value="HAMP"/>
    <property type="match status" value="1"/>
</dbReference>
<dbReference type="CDD" id="cd00082">
    <property type="entry name" value="HisKA"/>
    <property type="match status" value="1"/>
</dbReference>
<dbReference type="InterPro" id="IPR003594">
    <property type="entry name" value="HATPase_dom"/>
</dbReference>
<feature type="domain" description="HAMP" evidence="17">
    <location>
        <begin position="175"/>
        <end position="229"/>
    </location>
</feature>
<dbReference type="GO" id="GO:0005886">
    <property type="term" value="C:plasma membrane"/>
    <property type="evidence" value="ECO:0007669"/>
    <property type="project" value="UniProtKB-SubCell"/>
</dbReference>
<keyword evidence="19" id="KW-1185">Reference proteome</keyword>
<evidence type="ECO:0000256" key="15">
    <source>
        <dbReference type="SAM" id="Phobius"/>
    </source>
</evidence>
<keyword evidence="13" id="KW-0902">Two-component regulatory system</keyword>
<dbReference type="RefSeq" id="WP_191156945.1">
    <property type="nucleotide sequence ID" value="NZ_JACXAI010000006.1"/>
</dbReference>
<dbReference type="PANTHER" id="PTHR45528">
    <property type="entry name" value="SENSOR HISTIDINE KINASE CPXA"/>
    <property type="match status" value="1"/>
</dbReference>
<dbReference type="AlphaFoldDB" id="A0A926NAN9"/>
<dbReference type="PRINTS" id="PR00344">
    <property type="entry name" value="BCTRLSENSOR"/>
</dbReference>
<evidence type="ECO:0000256" key="1">
    <source>
        <dbReference type="ARBA" id="ARBA00000085"/>
    </source>
</evidence>
<reference evidence="18" key="1">
    <citation type="submission" date="2020-09" db="EMBL/GenBank/DDBJ databases">
        <title>A novel bacterium of genus Bacillus, isolated from South China Sea.</title>
        <authorList>
            <person name="Huang H."/>
            <person name="Mo K."/>
            <person name="Hu Y."/>
        </authorList>
    </citation>
    <scope>NUCLEOTIDE SEQUENCE</scope>
    <source>
        <strain evidence="18">IB182487</strain>
    </source>
</reference>
<dbReference type="PANTHER" id="PTHR45528:SF1">
    <property type="entry name" value="SENSOR HISTIDINE KINASE CPXA"/>
    <property type="match status" value="1"/>
</dbReference>